<evidence type="ECO:0000313" key="4">
    <source>
        <dbReference type="EMBL" id="MVT07488.1"/>
    </source>
</evidence>
<evidence type="ECO:0000313" key="5">
    <source>
        <dbReference type="Proteomes" id="UP000461730"/>
    </source>
</evidence>
<comment type="caution">
    <text evidence="4">The sequence shown here is derived from an EMBL/GenBank/DDBJ whole genome shotgun (WGS) entry which is preliminary data.</text>
</comment>
<gene>
    <name evidence="4" type="primary">paaN</name>
    <name evidence="4" type="ORF">GO493_04385</name>
</gene>
<dbReference type="InterPro" id="IPR011975">
    <property type="entry name" value="PaaN_2"/>
</dbReference>
<sequence>MFMIKHQNTIEKAVKANHERAFYSQYPEHPKAYGEDAAEQGRQRYEQLLNKPYKQLLQTGETGWAGEEVSPYTQEALGITYPLFTPDELVARATAAAPQWRNTTVDVRADILVETLESVKERFFDIAHATMHTTGQSYMMSFQASGPHANDRALEAIAMGYHEINRFPSSLVWEKPMGKTSLQLQKQFRAIPKGTGLVIGCSTFPVWNSLPGIYADLVTGNPVIVKPHPKAILPIAIAVNAIQQVLQEKGFSPNLCQLAADTSAAPITKQLCEHPGIRLIDYTGGSQFGNYVESLTGKTVFTEKAGVNSVILDSVTDIDAVMQNLAFSVSLYSGQMCTAPQNFFIPAQGVSTAGRQLTFDEVVQKFRDAVVALVTNPKMGAGTLGALQNDTTLQRAHNAGKLGAKMILEGQPVVNEEFAHVRGFTPAILEVNSTDNHIFEQELFGPVLLLIKTKDTEESIQLARQMAGKHGAITCAAYTTSPEVKEKITEAMNNVFTPVSFNFTGFIWVNQHAAFSDFHVTGGNPAGNASFTNPEFILRRFVWVGNREVTGS</sequence>
<dbReference type="NCBIfam" id="TIGR02288">
    <property type="entry name" value="PaaN_2"/>
    <property type="match status" value="1"/>
</dbReference>
<dbReference type="GO" id="GO:0009898">
    <property type="term" value="C:cytoplasmic side of plasma membrane"/>
    <property type="evidence" value="ECO:0007669"/>
    <property type="project" value="TreeGrafter"/>
</dbReference>
<dbReference type="Gene3D" id="3.40.605.10">
    <property type="entry name" value="Aldehyde Dehydrogenase, Chain A, domain 1"/>
    <property type="match status" value="1"/>
</dbReference>
<dbReference type="InterPro" id="IPR016163">
    <property type="entry name" value="Ald_DH_C"/>
</dbReference>
<evidence type="ECO:0000256" key="2">
    <source>
        <dbReference type="ARBA" id="ARBA00023027"/>
    </source>
</evidence>
<dbReference type="Proteomes" id="UP000461730">
    <property type="component" value="Unassembled WGS sequence"/>
</dbReference>
<proteinExistence type="predicted"/>
<accession>A0A7K1TZF1</accession>
<keyword evidence="2" id="KW-0520">NAD</keyword>
<dbReference type="GO" id="GO:0003842">
    <property type="term" value="F:L-glutamate gamma-semialdehyde dehydrogenase activity"/>
    <property type="evidence" value="ECO:0007669"/>
    <property type="project" value="TreeGrafter"/>
</dbReference>
<dbReference type="EMBL" id="WRXN01000001">
    <property type="protein sequence ID" value="MVT07488.1"/>
    <property type="molecule type" value="Genomic_DNA"/>
</dbReference>
<reference evidence="4 5" key="1">
    <citation type="submission" date="2019-12" db="EMBL/GenBank/DDBJ databases">
        <title>Chitinophaga sp. strain ysch24 (GDMCC 1.1355), whole genome shotgun sequence.</title>
        <authorList>
            <person name="Zhang X."/>
        </authorList>
    </citation>
    <scope>NUCLEOTIDE SEQUENCE [LARGE SCALE GENOMIC DNA]</scope>
    <source>
        <strain evidence="5">ysch24</strain>
    </source>
</reference>
<evidence type="ECO:0000256" key="1">
    <source>
        <dbReference type="ARBA" id="ARBA00023002"/>
    </source>
</evidence>
<dbReference type="InterPro" id="IPR016162">
    <property type="entry name" value="Ald_DH_N"/>
</dbReference>
<dbReference type="SUPFAM" id="SSF53720">
    <property type="entry name" value="ALDH-like"/>
    <property type="match status" value="1"/>
</dbReference>
<dbReference type="PANTHER" id="PTHR42862">
    <property type="entry name" value="DELTA-1-PYRROLINE-5-CARBOXYLATE DEHYDROGENASE 1, ISOFORM A-RELATED"/>
    <property type="match status" value="1"/>
</dbReference>
<organism evidence="4 5">
    <name type="scientific">Chitinophaga tropicalis</name>
    <dbReference type="NCBI Taxonomy" id="2683588"/>
    <lineage>
        <taxon>Bacteria</taxon>
        <taxon>Pseudomonadati</taxon>
        <taxon>Bacteroidota</taxon>
        <taxon>Chitinophagia</taxon>
        <taxon>Chitinophagales</taxon>
        <taxon>Chitinophagaceae</taxon>
        <taxon>Chitinophaga</taxon>
    </lineage>
</organism>
<dbReference type="InterPro" id="IPR050485">
    <property type="entry name" value="Proline_metab_enzyme"/>
</dbReference>
<keyword evidence="1" id="KW-0560">Oxidoreductase</keyword>
<dbReference type="AlphaFoldDB" id="A0A7K1TZF1"/>
<feature type="domain" description="Aldehyde dehydrogenase" evidence="3">
    <location>
        <begin position="87"/>
        <end position="490"/>
    </location>
</feature>
<keyword evidence="5" id="KW-1185">Reference proteome</keyword>
<dbReference type="GO" id="GO:0010133">
    <property type="term" value="P:L-proline catabolic process to L-glutamate"/>
    <property type="evidence" value="ECO:0007669"/>
    <property type="project" value="TreeGrafter"/>
</dbReference>
<dbReference type="PANTHER" id="PTHR42862:SF1">
    <property type="entry name" value="DELTA-1-PYRROLINE-5-CARBOXYLATE DEHYDROGENASE 2, ISOFORM A-RELATED"/>
    <property type="match status" value="1"/>
</dbReference>
<dbReference type="Gene3D" id="3.40.309.10">
    <property type="entry name" value="Aldehyde Dehydrogenase, Chain A, domain 2"/>
    <property type="match status" value="1"/>
</dbReference>
<dbReference type="Pfam" id="PF00171">
    <property type="entry name" value="Aldedh"/>
    <property type="match status" value="1"/>
</dbReference>
<dbReference type="InterPro" id="IPR016161">
    <property type="entry name" value="Ald_DH/histidinol_DH"/>
</dbReference>
<dbReference type="InterPro" id="IPR015590">
    <property type="entry name" value="Aldehyde_DH_dom"/>
</dbReference>
<name>A0A7K1TZF1_9BACT</name>
<evidence type="ECO:0000259" key="3">
    <source>
        <dbReference type="Pfam" id="PF00171"/>
    </source>
</evidence>
<protein>
    <submittedName>
        <fullName evidence="4">Phenylacetic acid degradation protein PaaN</fullName>
    </submittedName>
</protein>